<feature type="region of interest" description="Disordered" evidence="1">
    <location>
        <begin position="343"/>
        <end position="405"/>
    </location>
</feature>
<sequence>MVTHVGTKVKRLQEGAEKLCAGARVAATAEAETRPRKEPVKLKFHDSYSGKKDDNFDNWEASINTYVYLQHIAPEEQVLVAFHALKDEAASFARSLVCAADCEHNMVAYSRLTPLPTFLKLLRERFAGVTRGVRASDKLQTIHSRRWKSARALKAVMDDLVAIPDHGVTATQLVNLFYRAMPKPLRGHFFDKTQQTNITYGALSREVVLFEAKSMLVSTFWHKDLDKGKKWKGRTISGQVRAKDHLILTLDEGGTDEVPYSQIEWGLEEEDSGVLQRARKFSIAHAQDMVSSFENLRRRFHQTGRMAEFEQMAKEMAPEQQEELLQALVGELGMGRIKSAWKSFGTEDSTENQPGPNQPGSDQPDPNDGPTTGEKKKGGESQATPRAAASSTAKHGGAGGSSSGVLGEMIGSVSDGRMNRKIEALYLLRFLKTMHYRNQVMHAVNVIFSVRRRMMRDEEEDKEEEEREEEEQRAINSRKRRRMPSKSNIKRMVWAWIEEKEVKSKRQKGREGTWQPHGVRPEEQEPQGGHGRHGDDDDGNDAAKEEDSDDDGIEDGDSSTWSSLWGEDDNPLPSLSDDEEDSYDRAFSRSARGKGSRHGGENEESRSGTKSDRLSSSRSKSISRVERWKKERREQASGGSRSVADSSPSSRLTKATGESYGELVRTLLDPQTESHILDIQDEYVYDVEIGAYRVLDGNGLPVMYKGALAEFKNLRAEIVRIGSKFLDKEKHHLEELKQEEKGR</sequence>
<keyword evidence="3" id="KW-1185">Reference proteome</keyword>
<protein>
    <submittedName>
        <fullName evidence="2">Uncharacterized protein</fullName>
    </submittedName>
</protein>
<evidence type="ECO:0000313" key="3">
    <source>
        <dbReference type="Proteomes" id="UP000265515"/>
    </source>
</evidence>
<proteinExistence type="predicted"/>
<feature type="region of interest" description="Disordered" evidence="1">
    <location>
        <begin position="457"/>
        <end position="484"/>
    </location>
</feature>
<dbReference type="PANTHER" id="PTHR33331">
    <property type="entry name" value="COILED-COIL DOMAIN-CONTAINING PROTEIN 162"/>
    <property type="match status" value="1"/>
</dbReference>
<dbReference type="PANTHER" id="PTHR33331:SF13">
    <property type="entry name" value="COILED-COIL DOMAIN CONTAINING 162"/>
    <property type="match status" value="1"/>
</dbReference>
<feature type="compositionally biased region" description="Acidic residues" evidence="1">
    <location>
        <begin position="566"/>
        <end position="582"/>
    </location>
</feature>
<organism evidence="2 3">
    <name type="scientific">Chara braunii</name>
    <name type="common">Braun's stonewort</name>
    <dbReference type="NCBI Taxonomy" id="69332"/>
    <lineage>
        <taxon>Eukaryota</taxon>
        <taxon>Viridiplantae</taxon>
        <taxon>Streptophyta</taxon>
        <taxon>Charophyceae</taxon>
        <taxon>Charales</taxon>
        <taxon>Characeae</taxon>
        <taxon>Chara</taxon>
    </lineage>
</organism>
<dbReference type="EMBL" id="BFEA01000063">
    <property type="protein sequence ID" value="GBG65584.1"/>
    <property type="molecule type" value="Genomic_DNA"/>
</dbReference>
<dbReference type="AlphaFoldDB" id="A0A388K6A3"/>
<comment type="caution">
    <text evidence="2">The sequence shown here is derived from an EMBL/GenBank/DDBJ whole genome shotgun (WGS) entry which is preliminary data.</text>
</comment>
<feature type="compositionally biased region" description="Acidic residues" evidence="1">
    <location>
        <begin position="536"/>
        <end position="557"/>
    </location>
</feature>
<dbReference type="InterPro" id="IPR040401">
    <property type="entry name" value="CCDC162"/>
</dbReference>
<accession>A0A388K6A3</accession>
<dbReference type="Proteomes" id="UP000265515">
    <property type="component" value="Unassembled WGS sequence"/>
</dbReference>
<feature type="compositionally biased region" description="Basic and acidic residues" evidence="1">
    <location>
        <begin position="623"/>
        <end position="635"/>
    </location>
</feature>
<feature type="region of interest" description="Disordered" evidence="1">
    <location>
        <begin position="505"/>
        <end position="656"/>
    </location>
</feature>
<dbReference type="Gramene" id="GBG65584">
    <property type="protein sequence ID" value="GBG65584"/>
    <property type="gene ID" value="CBR_g51466"/>
</dbReference>
<evidence type="ECO:0000256" key="1">
    <source>
        <dbReference type="SAM" id="MobiDB-lite"/>
    </source>
</evidence>
<feature type="compositionally biased region" description="Acidic residues" evidence="1">
    <location>
        <begin position="457"/>
        <end position="471"/>
    </location>
</feature>
<reference evidence="2 3" key="1">
    <citation type="journal article" date="2018" name="Cell">
        <title>The Chara Genome: Secondary Complexity and Implications for Plant Terrestrialization.</title>
        <authorList>
            <person name="Nishiyama T."/>
            <person name="Sakayama H."/>
            <person name="Vries J.D."/>
            <person name="Buschmann H."/>
            <person name="Saint-Marcoux D."/>
            <person name="Ullrich K.K."/>
            <person name="Haas F.B."/>
            <person name="Vanderstraeten L."/>
            <person name="Becker D."/>
            <person name="Lang D."/>
            <person name="Vosolsobe S."/>
            <person name="Rombauts S."/>
            <person name="Wilhelmsson P.K.I."/>
            <person name="Janitza P."/>
            <person name="Kern R."/>
            <person name="Heyl A."/>
            <person name="Rumpler F."/>
            <person name="Villalobos L.I.A.C."/>
            <person name="Clay J.M."/>
            <person name="Skokan R."/>
            <person name="Toyoda A."/>
            <person name="Suzuki Y."/>
            <person name="Kagoshima H."/>
            <person name="Schijlen E."/>
            <person name="Tajeshwar N."/>
            <person name="Catarino B."/>
            <person name="Hetherington A.J."/>
            <person name="Saltykova A."/>
            <person name="Bonnot C."/>
            <person name="Breuninger H."/>
            <person name="Symeonidi A."/>
            <person name="Radhakrishnan G.V."/>
            <person name="Van Nieuwerburgh F."/>
            <person name="Deforce D."/>
            <person name="Chang C."/>
            <person name="Karol K.G."/>
            <person name="Hedrich R."/>
            <person name="Ulvskov P."/>
            <person name="Glockner G."/>
            <person name="Delwiche C.F."/>
            <person name="Petrasek J."/>
            <person name="Van de Peer Y."/>
            <person name="Friml J."/>
            <person name="Beilby M."/>
            <person name="Dolan L."/>
            <person name="Kohara Y."/>
            <person name="Sugano S."/>
            <person name="Fujiyama A."/>
            <person name="Delaux P.-M."/>
            <person name="Quint M."/>
            <person name="TheiBen G."/>
            <person name="Hagemann M."/>
            <person name="Harholt J."/>
            <person name="Dunand C."/>
            <person name="Zachgo S."/>
            <person name="Langdale J."/>
            <person name="Maumus F."/>
            <person name="Straeten D.V.D."/>
            <person name="Gould S.B."/>
            <person name="Rensing S.A."/>
        </authorList>
    </citation>
    <scope>NUCLEOTIDE SEQUENCE [LARGE SCALE GENOMIC DNA]</scope>
    <source>
        <strain evidence="2 3">S276</strain>
    </source>
</reference>
<gene>
    <name evidence="2" type="ORF">CBR_g51466</name>
</gene>
<feature type="compositionally biased region" description="Basic and acidic residues" evidence="1">
    <location>
        <begin position="598"/>
        <end position="615"/>
    </location>
</feature>
<feature type="compositionally biased region" description="Polar residues" evidence="1">
    <location>
        <begin position="351"/>
        <end position="361"/>
    </location>
</feature>
<feature type="compositionally biased region" description="Low complexity" evidence="1">
    <location>
        <begin position="636"/>
        <end position="651"/>
    </location>
</feature>
<name>A0A388K6A3_CHABU</name>
<evidence type="ECO:0000313" key="2">
    <source>
        <dbReference type="EMBL" id="GBG65584.1"/>
    </source>
</evidence>